<evidence type="ECO:0000259" key="2">
    <source>
        <dbReference type="Pfam" id="PF13472"/>
    </source>
</evidence>
<dbReference type="CDD" id="cd01834">
    <property type="entry name" value="SGNH_hydrolase_like_2"/>
    <property type="match status" value="1"/>
</dbReference>
<organism evidence="3">
    <name type="scientific">Singulisphaera sp. Ch08</name>
    <dbReference type="NCBI Taxonomy" id="3120278"/>
    <lineage>
        <taxon>Bacteria</taxon>
        <taxon>Pseudomonadati</taxon>
        <taxon>Planctomycetota</taxon>
        <taxon>Planctomycetia</taxon>
        <taxon>Isosphaerales</taxon>
        <taxon>Isosphaeraceae</taxon>
        <taxon>Singulisphaera</taxon>
    </lineage>
</organism>
<dbReference type="InterPro" id="IPR051532">
    <property type="entry name" value="Ester_Hydrolysis_Enzymes"/>
</dbReference>
<dbReference type="InterPro" id="IPR036514">
    <property type="entry name" value="SGNH_hydro_sf"/>
</dbReference>
<feature type="domain" description="SGNH hydrolase-type esterase" evidence="2">
    <location>
        <begin position="34"/>
        <end position="220"/>
    </location>
</feature>
<reference evidence="3" key="1">
    <citation type="submission" date="2024-05" db="EMBL/GenBank/DDBJ databases">
        <title>Planctomycetes of the genus Singulisphaera possess chitinolytic capabilities.</title>
        <authorList>
            <person name="Ivanova A."/>
        </authorList>
    </citation>
    <scope>NUCLEOTIDE SEQUENCE</scope>
    <source>
        <strain evidence="3">Ch08T</strain>
    </source>
</reference>
<dbReference type="InterPro" id="IPR013830">
    <property type="entry name" value="SGNH_hydro"/>
</dbReference>
<accession>A0AAU7CR49</accession>
<dbReference type="PANTHER" id="PTHR30383:SF5">
    <property type="entry name" value="SGNH HYDROLASE-TYPE ESTERASE DOMAIN-CONTAINING PROTEIN"/>
    <property type="match status" value="1"/>
</dbReference>
<dbReference type="SUPFAM" id="SSF52266">
    <property type="entry name" value="SGNH hydrolase"/>
    <property type="match status" value="1"/>
</dbReference>
<evidence type="ECO:0000313" key="3">
    <source>
        <dbReference type="EMBL" id="XBH07814.1"/>
    </source>
</evidence>
<dbReference type="AlphaFoldDB" id="A0AAU7CR49"/>
<dbReference type="PANTHER" id="PTHR30383">
    <property type="entry name" value="THIOESTERASE 1/PROTEASE 1/LYSOPHOSPHOLIPASE L1"/>
    <property type="match status" value="1"/>
</dbReference>
<dbReference type="Pfam" id="PF13472">
    <property type="entry name" value="Lipase_GDSL_2"/>
    <property type="match status" value="1"/>
</dbReference>
<dbReference type="GO" id="GO:0004622">
    <property type="term" value="F:phosphatidylcholine lysophospholipase activity"/>
    <property type="evidence" value="ECO:0007669"/>
    <property type="project" value="TreeGrafter"/>
</dbReference>
<proteinExistence type="predicted"/>
<protein>
    <submittedName>
        <fullName evidence="3">SGNH/GDSL hydrolase family protein</fullName>
        <ecNumber evidence="3">3.1.-.-</ecNumber>
    </submittedName>
</protein>
<keyword evidence="3" id="KW-0378">Hydrolase</keyword>
<keyword evidence="1" id="KW-0732">Signal</keyword>
<dbReference type="RefSeq" id="WP_406700655.1">
    <property type="nucleotide sequence ID" value="NZ_CP155447.1"/>
</dbReference>
<feature type="signal peptide" evidence="1">
    <location>
        <begin position="1"/>
        <end position="20"/>
    </location>
</feature>
<name>A0AAU7CR49_9BACT</name>
<evidence type="ECO:0000256" key="1">
    <source>
        <dbReference type="SAM" id="SignalP"/>
    </source>
</evidence>
<dbReference type="EC" id="3.1.-.-" evidence="3"/>
<dbReference type="EMBL" id="CP155447">
    <property type="protein sequence ID" value="XBH07814.1"/>
    <property type="molecule type" value="Genomic_DNA"/>
</dbReference>
<dbReference type="Gene3D" id="3.40.50.1110">
    <property type="entry name" value="SGNH hydrolase"/>
    <property type="match status" value="1"/>
</dbReference>
<gene>
    <name evidence="3" type="ORF">V5E97_17815</name>
</gene>
<sequence length="419" mass="46513">MRAARIVAYLALALAPPALADEPFYLKDGDRVVFYGDSITDQRLYTTFVETYVVTRFPAMNVSFVHSGWGGDRVTGGGGGPIDLRLKRDVLAYRPTVLTIMLGMNDGSYRPFDEKIFQTYANGMERIVEKVKAELPEVKITLIRPSPFDDVTRPPVFEKGYNAVLVRYGDFLKELAEKEHAKLADLNTSVVDATKKAFEADPEKAKKLNPDRVHPAPGGQLLMAAALLDAWDAPALVSDVQIKLESKSEPKTQAEKTKVSDVQWNDGILKWTQLDESLPFPADLKDDVIKLAVNSSDFVKDLDQQPLKVSGLEGSDYVLSIDGEEVGSFSKDQLAEGINLALLTTPMTKQASEVHNLTLKHNNIHFTRWRSVQVPLSGIKSAHLDEAIADLDRVEAEVIDQQRAAAQPKPRRYELKPKV</sequence>
<feature type="chain" id="PRO_5043346897" evidence="1">
    <location>
        <begin position="21"/>
        <end position="419"/>
    </location>
</feature>